<dbReference type="InParanoid" id="A0A165TPR8"/>
<organism evidence="1 2">
    <name type="scientific">Neolentinus lepideus HHB14362 ss-1</name>
    <dbReference type="NCBI Taxonomy" id="1314782"/>
    <lineage>
        <taxon>Eukaryota</taxon>
        <taxon>Fungi</taxon>
        <taxon>Dikarya</taxon>
        <taxon>Basidiomycota</taxon>
        <taxon>Agaricomycotina</taxon>
        <taxon>Agaricomycetes</taxon>
        <taxon>Gloeophyllales</taxon>
        <taxon>Gloeophyllaceae</taxon>
        <taxon>Neolentinus</taxon>
    </lineage>
</organism>
<dbReference type="AlphaFoldDB" id="A0A165TPR8"/>
<accession>A0A165TPR8</accession>
<sequence>MPEGLSYGLRASICQSLRQRILQLLITRASLRTLLENCHALFHASGEEIQARRYRHLLNFQSNPGQPQPISHTGRYTVYLTARIIYHLDPSPNATSLRFLPITPKLVVLDLGQVSLKDAKPVSRRFLCAQPHATLQDRALGSLIVGRLEERHRLPRITLRIRTKSAGDGHSSLRFAETKSG</sequence>
<evidence type="ECO:0000313" key="1">
    <source>
        <dbReference type="EMBL" id="KZT26990.1"/>
    </source>
</evidence>
<proteinExistence type="predicted"/>
<dbReference type="Proteomes" id="UP000076761">
    <property type="component" value="Unassembled WGS sequence"/>
</dbReference>
<protein>
    <submittedName>
        <fullName evidence="1">Uncharacterized protein</fullName>
    </submittedName>
</protein>
<reference evidence="1 2" key="1">
    <citation type="journal article" date="2016" name="Mol. Biol. Evol.">
        <title>Comparative Genomics of Early-Diverging Mushroom-Forming Fungi Provides Insights into the Origins of Lignocellulose Decay Capabilities.</title>
        <authorList>
            <person name="Nagy L.G."/>
            <person name="Riley R."/>
            <person name="Tritt A."/>
            <person name="Adam C."/>
            <person name="Daum C."/>
            <person name="Floudas D."/>
            <person name="Sun H."/>
            <person name="Yadav J.S."/>
            <person name="Pangilinan J."/>
            <person name="Larsson K.H."/>
            <person name="Matsuura K."/>
            <person name="Barry K."/>
            <person name="Labutti K."/>
            <person name="Kuo R."/>
            <person name="Ohm R.A."/>
            <person name="Bhattacharya S.S."/>
            <person name="Shirouzu T."/>
            <person name="Yoshinaga Y."/>
            <person name="Martin F.M."/>
            <person name="Grigoriev I.V."/>
            <person name="Hibbett D.S."/>
        </authorList>
    </citation>
    <scope>NUCLEOTIDE SEQUENCE [LARGE SCALE GENOMIC DNA]</scope>
    <source>
        <strain evidence="1 2">HHB14362 ss-1</strain>
    </source>
</reference>
<evidence type="ECO:0000313" key="2">
    <source>
        <dbReference type="Proteomes" id="UP000076761"/>
    </source>
</evidence>
<name>A0A165TPR8_9AGAM</name>
<dbReference type="EMBL" id="KV425564">
    <property type="protein sequence ID" value="KZT26990.1"/>
    <property type="molecule type" value="Genomic_DNA"/>
</dbReference>
<gene>
    <name evidence="1" type="ORF">NEOLEDRAFT_185378</name>
</gene>
<keyword evidence="2" id="KW-1185">Reference proteome</keyword>